<dbReference type="InterPro" id="IPR002110">
    <property type="entry name" value="Ankyrin_rpt"/>
</dbReference>
<feature type="repeat" description="ANK" evidence="2">
    <location>
        <begin position="1076"/>
        <end position="1108"/>
    </location>
</feature>
<keyword evidence="6" id="KW-1185">Reference proteome</keyword>
<dbReference type="SUPFAM" id="SSF48403">
    <property type="entry name" value="Ankyrin repeat"/>
    <property type="match status" value="1"/>
</dbReference>
<comment type="caution">
    <text evidence="5">The sequence shown here is derived from an EMBL/GenBank/DDBJ whole genome shotgun (WGS) entry which is preliminary data.</text>
</comment>
<evidence type="ECO:0000313" key="5">
    <source>
        <dbReference type="EMBL" id="RYN80004.1"/>
    </source>
</evidence>
<feature type="repeat" description="ANK" evidence="2">
    <location>
        <begin position="1043"/>
        <end position="1075"/>
    </location>
</feature>
<feature type="domain" description="Nephrocystin 3-like N-terminal" evidence="4">
    <location>
        <begin position="405"/>
        <end position="579"/>
    </location>
</feature>
<evidence type="ECO:0000256" key="1">
    <source>
        <dbReference type="ARBA" id="ARBA00022737"/>
    </source>
</evidence>
<evidence type="ECO:0000313" key="6">
    <source>
        <dbReference type="Proteomes" id="UP000293195"/>
    </source>
</evidence>
<dbReference type="Pfam" id="PF12796">
    <property type="entry name" value="Ank_2"/>
    <property type="match status" value="2"/>
</dbReference>
<dbReference type="Pfam" id="PF01048">
    <property type="entry name" value="PNP_UDP_1"/>
    <property type="match status" value="1"/>
</dbReference>
<dbReference type="Gene3D" id="3.40.50.1580">
    <property type="entry name" value="Nucleoside phosphorylase domain"/>
    <property type="match status" value="1"/>
</dbReference>
<dbReference type="InterPro" id="IPR036770">
    <property type="entry name" value="Ankyrin_rpt-contain_sf"/>
</dbReference>
<feature type="repeat" description="ANK" evidence="2">
    <location>
        <begin position="1109"/>
        <end position="1141"/>
    </location>
</feature>
<dbReference type="InterPro" id="IPR053137">
    <property type="entry name" value="NLR-like"/>
</dbReference>
<dbReference type="SMART" id="SM00248">
    <property type="entry name" value="ANK"/>
    <property type="match status" value="4"/>
</dbReference>
<dbReference type="SUPFAM" id="SSF53167">
    <property type="entry name" value="Purine and uridine phosphorylases"/>
    <property type="match status" value="1"/>
</dbReference>
<name>A0ABY0FRP8_9PLEO</name>
<evidence type="ECO:0000256" key="2">
    <source>
        <dbReference type="PROSITE-ProRule" id="PRU00023"/>
    </source>
</evidence>
<dbReference type="SUPFAM" id="SSF52540">
    <property type="entry name" value="P-loop containing nucleoside triphosphate hydrolases"/>
    <property type="match status" value="1"/>
</dbReference>
<protein>
    <recommendedName>
        <fullName evidence="7">Nucleoside phosphorylase domain-containing protein</fullName>
    </recommendedName>
</protein>
<reference evidence="6" key="1">
    <citation type="journal article" date="2019" name="bioRxiv">
        <title>Genomics, evolutionary history and diagnostics of the Alternaria alternata species group including apple and Asian pear pathotypes.</title>
        <authorList>
            <person name="Armitage A.D."/>
            <person name="Cockerton H.M."/>
            <person name="Sreenivasaprasad S."/>
            <person name="Woodhall J.W."/>
            <person name="Lane C.R."/>
            <person name="Harrison R.J."/>
            <person name="Clarkson J.P."/>
        </authorList>
    </citation>
    <scope>NUCLEOTIDE SEQUENCE [LARGE SCALE GENOMIC DNA]</scope>
    <source>
        <strain evidence="6">FERA 635</strain>
    </source>
</reference>
<gene>
    <name evidence="5" type="ORF">AA0119_g13518</name>
</gene>
<dbReference type="Pfam" id="PF24883">
    <property type="entry name" value="NPHP3_N"/>
    <property type="match status" value="1"/>
</dbReference>
<evidence type="ECO:0000259" key="3">
    <source>
        <dbReference type="Pfam" id="PF01048"/>
    </source>
</evidence>
<dbReference type="PROSITE" id="PS50297">
    <property type="entry name" value="ANK_REP_REGION"/>
    <property type="match status" value="2"/>
</dbReference>
<dbReference type="Gene3D" id="1.25.40.20">
    <property type="entry name" value="Ankyrin repeat-containing domain"/>
    <property type="match status" value="1"/>
</dbReference>
<dbReference type="Gene3D" id="3.40.50.300">
    <property type="entry name" value="P-loop containing nucleotide triphosphate hydrolases"/>
    <property type="match status" value="1"/>
</dbReference>
<feature type="domain" description="Nucleoside phosphorylase" evidence="3">
    <location>
        <begin position="12"/>
        <end position="302"/>
    </location>
</feature>
<keyword evidence="2" id="KW-0040">ANK repeat</keyword>
<organism evidence="5 6">
    <name type="scientific">Alternaria tenuissima</name>
    <dbReference type="NCBI Taxonomy" id="119927"/>
    <lineage>
        <taxon>Eukaryota</taxon>
        <taxon>Fungi</taxon>
        <taxon>Dikarya</taxon>
        <taxon>Ascomycota</taxon>
        <taxon>Pezizomycotina</taxon>
        <taxon>Dothideomycetes</taxon>
        <taxon>Pleosporomycetidae</taxon>
        <taxon>Pleosporales</taxon>
        <taxon>Pleosporineae</taxon>
        <taxon>Pleosporaceae</taxon>
        <taxon>Alternaria</taxon>
        <taxon>Alternaria sect. Alternaria</taxon>
        <taxon>Alternaria alternata complex</taxon>
    </lineage>
</organism>
<evidence type="ECO:0000259" key="4">
    <source>
        <dbReference type="Pfam" id="PF24883"/>
    </source>
</evidence>
<keyword evidence="1" id="KW-0677">Repeat</keyword>
<feature type="non-terminal residue" evidence="5">
    <location>
        <position position="1162"/>
    </location>
</feature>
<evidence type="ECO:0008006" key="7">
    <source>
        <dbReference type="Google" id="ProtNLM"/>
    </source>
</evidence>
<sequence>MPHQLHREDYTVGWVCALPVELAAAKAMLDEKHEDAIRGVGDNDENVYCLGSVAGHNVVIVCLPAGHIGNNPAATVATQLRAAFKGIRFGLMVGIGGGVPSAEADIRLGDVVVSHPQWTFGGVVQYDFGRRTPNRLERIGSLNSPPQILLSAVNTVQANAMVNESTLPDHLSTLERLSTFQRCRAGPDLLFKAAYDHDHGATCDQCSVESRQPRPKRESGAEVTVHYGTIASGNQVMKDAAERDRVSGELGGVLCFEMEAAGLMNSFPCLVIRGISDYADTHKNYQWQAHAAGTAAAYAKELLSVIPPAEVMNTRRVEDVMNGANKRCRQSSPPDQASHKRTKIDIFSSLESNFAERRAITLPIHSQEPSQTPLNGEQRQNLLDSLRFEQIDARQMTIKTAHAKTCRWLLKSEQYLNWLDTAKVNEHHGFLWIKGKAGTGKSTLMKFALVNARKTMKNHILLSFFFNARGEDMEKSTIGTYRSLLLQLLELLPALQSVFDALGLPISSFSADHQWNADSLKTLLEQAILGLGDFSVVCLIDALDECEEEQIRDMIQFFEHMGDLAVSNGIRFQVCFSSRHYPYITIRNGLELVLEGQEGHSQDITNYIESELKIGKSKVAQQVRAELQEKASGIFMWVVLVVGILNKESDRGQVHALRRKLREIPGDLHELFRDILTRDTHNKDGLVLCIQWILFAKQPLSPEQLYHAILSSIDLEAVTEWDPEEITQDVVKRFILDSSKGLAEATASKEQRVQFIHESVRDFLLKENGLGKIWPEFGSNFQGQSHERLKQCCFNYISIDVATPLKIPDNLPKASSQPAGSLRKSATQAYPFLEYAVHNVLYHADIAESGGISQAGFLNSFPLPRWVKLDNLFEKREVRRHTKSVSFLYMLAELNMANLIRALGSASRCMDVEAERYGCPLFAAAATSSEMALEVCLETIELRQVDSSAVGAVGEPQFQPKSAQRAARRDFVYSRSKGFLLSAAELGHDRVLALLIRSGRFGIDSKDSRDRTVLWWISRNDCEMSARLLLAADSALVNSKDKDDKTPLFIAAEQGNVGVIEVLLDKGADVNAQGGRYGNALQAASAGGHKEMATLLLDKGANVNAQGGHFGNALQAASAGGHKEIATLLLDKGADVNAQGGRYGNALQAALEGGHKEMATLL</sequence>
<dbReference type="InterPro" id="IPR035994">
    <property type="entry name" value="Nucleoside_phosphorylase_sf"/>
</dbReference>
<dbReference type="PROSITE" id="PS50088">
    <property type="entry name" value="ANK_REPEAT"/>
    <property type="match status" value="3"/>
</dbReference>
<dbReference type="EMBL" id="PDXF01000322">
    <property type="protein sequence ID" value="RYN80004.1"/>
    <property type="molecule type" value="Genomic_DNA"/>
</dbReference>
<dbReference type="InterPro" id="IPR056884">
    <property type="entry name" value="NPHP3-like_N"/>
</dbReference>
<dbReference type="InterPro" id="IPR027417">
    <property type="entry name" value="P-loop_NTPase"/>
</dbReference>
<dbReference type="PRINTS" id="PR01415">
    <property type="entry name" value="ANKYRIN"/>
</dbReference>
<proteinExistence type="predicted"/>
<dbReference type="Proteomes" id="UP000293195">
    <property type="component" value="Unassembled WGS sequence"/>
</dbReference>
<dbReference type="InterPro" id="IPR000845">
    <property type="entry name" value="Nucleoside_phosphorylase_d"/>
</dbReference>
<dbReference type="PANTHER" id="PTHR46082:SF11">
    <property type="entry name" value="AAA+ ATPASE DOMAIN-CONTAINING PROTEIN-RELATED"/>
    <property type="match status" value="1"/>
</dbReference>
<accession>A0ABY0FRP8</accession>
<dbReference type="PANTHER" id="PTHR46082">
    <property type="entry name" value="ATP/GTP-BINDING PROTEIN-RELATED"/>
    <property type="match status" value="1"/>
</dbReference>